<dbReference type="OrthoDB" id="205623at2759"/>
<reference evidence="6" key="2">
    <citation type="submission" date="2025-08" db="UniProtKB">
        <authorList>
            <consortium name="RefSeq"/>
        </authorList>
    </citation>
    <scope>IDENTIFICATION</scope>
    <source>
        <tissue evidence="6">Leaves</tissue>
    </source>
</reference>
<dbReference type="SUPFAM" id="SSF52540">
    <property type="entry name" value="P-loop containing nucleoside triphosphate hydrolases"/>
    <property type="match status" value="1"/>
</dbReference>
<dbReference type="PANTHER" id="PTHR11783">
    <property type="entry name" value="SULFOTRANSFERASE SULT"/>
    <property type="match status" value="1"/>
</dbReference>
<keyword evidence="2 3" id="KW-0808">Transferase</keyword>
<dbReference type="InterPro" id="IPR027417">
    <property type="entry name" value="P-loop_NTPase"/>
</dbReference>
<dbReference type="GeneID" id="113735492"/>
<comment type="similarity">
    <text evidence="1 3">Belongs to the sulfotransferase 1 family.</text>
</comment>
<evidence type="ECO:0000256" key="2">
    <source>
        <dbReference type="ARBA" id="ARBA00022679"/>
    </source>
</evidence>
<evidence type="ECO:0000313" key="6">
    <source>
        <dbReference type="RefSeq" id="XP_027118294.1"/>
    </source>
</evidence>
<name>A0A6P6WSA4_COFAR</name>
<organism evidence="5 6">
    <name type="scientific">Coffea arabica</name>
    <name type="common">Arabian coffee</name>
    <dbReference type="NCBI Taxonomy" id="13443"/>
    <lineage>
        <taxon>Eukaryota</taxon>
        <taxon>Viridiplantae</taxon>
        <taxon>Streptophyta</taxon>
        <taxon>Embryophyta</taxon>
        <taxon>Tracheophyta</taxon>
        <taxon>Spermatophyta</taxon>
        <taxon>Magnoliopsida</taxon>
        <taxon>eudicotyledons</taxon>
        <taxon>Gunneridae</taxon>
        <taxon>Pentapetalae</taxon>
        <taxon>asterids</taxon>
        <taxon>lamiids</taxon>
        <taxon>Gentianales</taxon>
        <taxon>Rubiaceae</taxon>
        <taxon>Ixoroideae</taxon>
        <taxon>Gardenieae complex</taxon>
        <taxon>Bertiereae - Coffeeae clade</taxon>
        <taxon>Coffeeae</taxon>
        <taxon>Coffea</taxon>
    </lineage>
</organism>
<dbReference type="GO" id="GO:0008146">
    <property type="term" value="F:sulfotransferase activity"/>
    <property type="evidence" value="ECO:0007669"/>
    <property type="project" value="InterPro"/>
</dbReference>
<dbReference type="Proteomes" id="UP001652660">
    <property type="component" value="Chromosome 3c"/>
</dbReference>
<gene>
    <name evidence="6" type="primary">LOC113735492</name>
</gene>
<evidence type="ECO:0000256" key="1">
    <source>
        <dbReference type="ARBA" id="ARBA00005771"/>
    </source>
</evidence>
<dbReference type="Pfam" id="PF00685">
    <property type="entry name" value="Sulfotransfer_1"/>
    <property type="match status" value="1"/>
</dbReference>
<dbReference type="AlphaFoldDB" id="A0A6P6WSA4"/>
<protein>
    <recommendedName>
        <fullName evidence="3">Sulfotransferase</fullName>
        <ecNumber evidence="3">2.8.2.-</ecNumber>
    </recommendedName>
</protein>
<evidence type="ECO:0000256" key="3">
    <source>
        <dbReference type="RuleBase" id="RU361155"/>
    </source>
</evidence>
<keyword evidence="5" id="KW-1185">Reference proteome</keyword>
<dbReference type="Gene3D" id="3.40.50.300">
    <property type="entry name" value="P-loop containing nucleotide triphosphate hydrolases"/>
    <property type="match status" value="1"/>
</dbReference>
<feature type="domain" description="Sulfotransferase" evidence="4">
    <location>
        <begin position="11"/>
        <end position="142"/>
    </location>
</feature>
<evidence type="ECO:0000259" key="4">
    <source>
        <dbReference type="Pfam" id="PF00685"/>
    </source>
</evidence>
<evidence type="ECO:0000313" key="5">
    <source>
        <dbReference type="Proteomes" id="UP001652660"/>
    </source>
</evidence>
<accession>A0A6P6WSA4</accession>
<dbReference type="EC" id="2.8.2.-" evidence="3"/>
<proteinExistence type="inferred from homology"/>
<dbReference type="InterPro" id="IPR000863">
    <property type="entry name" value="Sulfotransferase_dom"/>
</dbReference>
<reference evidence="5" key="1">
    <citation type="journal article" date="2025" name="Foods">
        <title>Unveiling the Microbial Signatures of Arabica Coffee Cherries: Insights into Ripeness Specific Diversity, Functional Traits, and Implications for Quality and Safety.</title>
        <authorList>
            <consortium name="RefSeq"/>
            <person name="Tenea G.N."/>
            <person name="Cifuentes V."/>
            <person name="Reyes P."/>
            <person name="Cevallos-Vallejos M."/>
        </authorList>
    </citation>
    <scope>NUCLEOTIDE SEQUENCE [LARGE SCALE GENOMIC DNA]</scope>
</reference>
<dbReference type="RefSeq" id="XP_027118294.1">
    <property type="nucleotide sequence ID" value="XM_027262493.1"/>
</dbReference>
<sequence>MVFVPNSASVLSGMASPRLLHTHLPYILLPNSIRNSGCKIVYLTRNPKDTFISFWHYFNSTKVDTCGTERPLVIGIKQQISLEKAFESFCNGTYLYGPIFDHALEYHKESSKMPQKILFMKNVELKKDPKGQRKKWTKFCGGVVAWRDSITWRLTSMGLGVTGDSKNYLTAEMEERLDQIARTKLEASGLES</sequence>